<dbReference type="OrthoDB" id="792101at2"/>
<evidence type="ECO:0000259" key="4">
    <source>
        <dbReference type="PROSITE" id="PS01124"/>
    </source>
</evidence>
<dbReference type="EMBL" id="FQYP01000007">
    <property type="protein sequence ID" value="SHJ29321.1"/>
    <property type="molecule type" value="Genomic_DNA"/>
</dbReference>
<keyword evidence="2 5" id="KW-0238">DNA-binding</keyword>
<keyword evidence="1" id="KW-0805">Transcription regulation</keyword>
<dbReference type="PANTHER" id="PTHR43280:SF30">
    <property type="entry name" value="MMSAB OPERON REGULATORY PROTEIN"/>
    <property type="match status" value="1"/>
</dbReference>
<feature type="domain" description="HTH araC/xylS-type" evidence="4">
    <location>
        <begin position="185"/>
        <end position="283"/>
    </location>
</feature>
<dbReference type="Gene3D" id="1.10.10.60">
    <property type="entry name" value="Homeodomain-like"/>
    <property type="match status" value="2"/>
</dbReference>
<keyword evidence="6" id="KW-1185">Reference proteome</keyword>
<dbReference type="InterPro" id="IPR018062">
    <property type="entry name" value="HTH_AraC-typ_CS"/>
</dbReference>
<dbReference type="RefSeq" id="WP_073317964.1">
    <property type="nucleotide sequence ID" value="NZ_FQYP01000007.1"/>
</dbReference>
<gene>
    <name evidence="5" type="ORF">SAMN04488508_107110</name>
</gene>
<evidence type="ECO:0000256" key="3">
    <source>
        <dbReference type="ARBA" id="ARBA00023163"/>
    </source>
</evidence>
<evidence type="ECO:0000256" key="1">
    <source>
        <dbReference type="ARBA" id="ARBA00023015"/>
    </source>
</evidence>
<name>A0A1M6I4D8_9FLAO</name>
<sequence>MIQLEEITTIPTFSKQFENKMLYSNHADDISVSYQSTYTLKYVITGSKCYHYNHQDIEVSKNQYLILNKDRQITTEAKKGTQGLSFFLSKDLINEIYHHHSPPSDTSIEFLEITHKDPSSDAHILLHKIAFLYQYDKTAFTQHMEDLFIKLSELIVQEQTHIDANFRKLNIVKHHTKKELYRLITDAKTYLNDNLKEHVDLDSLSRTMGISKYYLHRLFSEINGCTPLTYLTNLRIQMAKDKLRHSKDSIFEIALDCGFDNTAYFSNTFKKYTGVSPTQFRVNS</sequence>
<dbReference type="PROSITE" id="PS01124">
    <property type="entry name" value="HTH_ARAC_FAMILY_2"/>
    <property type="match status" value="1"/>
</dbReference>
<evidence type="ECO:0000313" key="6">
    <source>
        <dbReference type="Proteomes" id="UP000184432"/>
    </source>
</evidence>
<evidence type="ECO:0000256" key="2">
    <source>
        <dbReference type="ARBA" id="ARBA00023125"/>
    </source>
</evidence>
<dbReference type="InterPro" id="IPR018060">
    <property type="entry name" value="HTH_AraC"/>
</dbReference>
<dbReference type="STRING" id="570521.SAMN04488508_107110"/>
<dbReference type="PRINTS" id="PR00032">
    <property type="entry name" value="HTHARAC"/>
</dbReference>
<proteinExistence type="predicted"/>
<dbReference type="SMART" id="SM00342">
    <property type="entry name" value="HTH_ARAC"/>
    <property type="match status" value="1"/>
</dbReference>
<dbReference type="SUPFAM" id="SSF46689">
    <property type="entry name" value="Homeodomain-like"/>
    <property type="match status" value="2"/>
</dbReference>
<dbReference type="GO" id="GO:0003700">
    <property type="term" value="F:DNA-binding transcription factor activity"/>
    <property type="evidence" value="ECO:0007669"/>
    <property type="project" value="InterPro"/>
</dbReference>
<accession>A0A1M6I4D8</accession>
<dbReference type="GO" id="GO:0043565">
    <property type="term" value="F:sequence-specific DNA binding"/>
    <property type="evidence" value="ECO:0007669"/>
    <property type="project" value="InterPro"/>
</dbReference>
<dbReference type="InterPro" id="IPR020449">
    <property type="entry name" value="Tscrpt_reg_AraC-type_HTH"/>
</dbReference>
<dbReference type="InterPro" id="IPR009057">
    <property type="entry name" value="Homeodomain-like_sf"/>
</dbReference>
<organism evidence="5 6">
    <name type="scientific">Aquimarina spongiae</name>
    <dbReference type="NCBI Taxonomy" id="570521"/>
    <lineage>
        <taxon>Bacteria</taxon>
        <taxon>Pseudomonadati</taxon>
        <taxon>Bacteroidota</taxon>
        <taxon>Flavobacteriia</taxon>
        <taxon>Flavobacteriales</taxon>
        <taxon>Flavobacteriaceae</taxon>
        <taxon>Aquimarina</taxon>
    </lineage>
</organism>
<dbReference type="Proteomes" id="UP000184432">
    <property type="component" value="Unassembled WGS sequence"/>
</dbReference>
<dbReference type="InterPro" id="IPR054015">
    <property type="entry name" value="ExsA-like_N"/>
</dbReference>
<dbReference type="PANTHER" id="PTHR43280">
    <property type="entry name" value="ARAC-FAMILY TRANSCRIPTIONAL REGULATOR"/>
    <property type="match status" value="1"/>
</dbReference>
<protein>
    <submittedName>
        <fullName evidence="5">AraC-type DNA-binding protein</fullName>
    </submittedName>
</protein>
<dbReference type="Pfam" id="PF22200">
    <property type="entry name" value="ExsA_N"/>
    <property type="match status" value="1"/>
</dbReference>
<dbReference type="Pfam" id="PF12833">
    <property type="entry name" value="HTH_18"/>
    <property type="match status" value="1"/>
</dbReference>
<evidence type="ECO:0000313" key="5">
    <source>
        <dbReference type="EMBL" id="SHJ29321.1"/>
    </source>
</evidence>
<dbReference type="PROSITE" id="PS00041">
    <property type="entry name" value="HTH_ARAC_FAMILY_1"/>
    <property type="match status" value="1"/>
</dbReference>
<dbReference type="AlphaFoldDB" id="A0A1M6I4D8"/>
<reference evidence="6" key="1">
    <citation type="submission" date="2016-11" db="EMBL/GenBank/DDBJ databases">
        <authorList>
            <person name="Varghese N."/>
            <person name="Submissions S."/>
        </authorList>
    </citation>
    <scope>NUCLEOTIDE SEQUENCE [LARGE SCALE GENOMIC DNA]</scope>
    <source>
        <strain evidence="6">DSM 22623</strain>
    </source>
</reference>
<keyword evidence="3" id="KW-0804">Transcription</keyword>